<dbReference type="EC" id="1.14.99.56" evidence="15"/>
<evidence type="ECO:0000256" key="13">
    <source>
        <dbReference type="ARBA" id="ARBA00044502"/>
    </source>
</evidence>
<keyword evidence="6" id="KW-0136">Cellulose degradation</keyword>
<dbReference type="CDD" id="cd21175">
    <property type="entry name" value="LPMO_AA9"/>
    <property type="match status" value="1"/>
</dbReference>
<name>R7S106_PUNST</name>
<feature type="chain" id="PRO_5004444571" description="lytic cellulose monooxygenase (C4-dehydrogenating)" evidence="17">
    <location>
        <begin position="26"/>
        <end position="341"/>
    </location>
</feature>
<keyword evidence="4" id="KW-0479">Metal-binding</keyword>
<comment type="cofactor">
    <cofactor evidence="1">
        <name>Cu(2+)</name>
        <dbReference type="ChEBI" id="CHEBI:29036"/>
    </cofactor>
</comment>
<evidence type="ECO:0000256" key="12">
    <source>
        <dbReference type="ARBA" id="ARBA00023326"/>
    </source>
</evidence>
<evidence type="ECO:0000256" key="16">
    <source>
        <dbReference type="SAM" id="MobiDB-lite"/>
    </source>
</evidence>
<evidence type="ECO:0000313" key="19">
    <source>
        <dbReference type="EMBL" id="EIN03477.1"/>
    </source>
</evidence>
<comment type="subcellular location">
    <subcellularLocation>
        <location evidence="2">Secreted</location>
    </subcellularLocation>
</comment>
<evidence type="ECO:0000256" key="8">
    <source>
        <dbReference type="ARBA" id="ARBA00023008"/>
    </source>
</evidence>
<evidence type="ECO:0000256" key="5">
    <source>
        <dbReference type="ARBA" id="ARBA00022729"/>
    </source>
</evidence>
<comment type="similarity">
    <text evidence="13">Belongs to the polysaccharide monooxygenase AA9 family.</text>
</comment>
<dbReference type="KEGG" id="psq:PUNSTDRAFT_94036"/>
<protein>
    <recommendedName>
        <fullName evidence="15">lytic cellulose monooxygenase (C4-dehydrogenating)</fullName>
        <ecNumber evidence="15">1.14.99.56</ecNumber>
    </recommendedName>
</protein>
<proteinExistence type="inferred from homology"/>
<dbReference type="GeneID" id="18886595"/>
<evidence type="ECO:0000313" key="20">
    <source>
        <dbReference type="Proteomes" id="UP000054196"/>
    </source>
</evidence>
<dbReference type="PANTHER" id="PTHR33353:SF10">
    <property type="entry name" value="ENDO-BETA-1,4-GLUCANASE D"/>
    <property type="match status" value="1"/>
</dbReference>
<reference evidence="20" key="1">
    <citation type="journal article" date="2012" name="Science">
        <title>The Paleozoic origin of enzymatic lignin decomposition reconstructed from 31 fungal genomes.</title>
        <authorList>
            <person name="Floudas D."/>
            <person name="Binder M."/>
            <person name="Riley R."/>
            <person name="Barry K."/>
            <person name="Blanchette R.A."/>
            <person name="Henrissat B."/>
            <person name="Martinez A.T."/>
            <person name="Otillar R."/>
            <person name="Spatafora J.W."/>
            <person name="Yadav J.S."/>
            <person name="Aerts A."/>
            <person name="Benoit I."/>
            <person name="Boyd A."/>
            <person name="Carlson A."/>
            <person name="Copeland A."/>
            <person name="Coutinho P.M."/>
            <person name="de Vries R.P."/>
            <person name="Ferreira P."/>
            <person name="Findley K."/>
            <person name="Foster B."/>
            <person name="Gaskell J."/>
            <person name="Glotzer D."/>
            <person name="Gorecki P."/>
            <person name="Heitman J."/>
            <person name="Hesse C."/>
            <person name="Hori C."/>
            <person name="Igarashi K."/>
            <person name="Jurgens J.A."/>
            <person name="Kallen N."/>
            <person name="Kersten P."/>
            <person name="Kohler A."/>
            <person name="Kuees U."/>
            <person name="Kumar T.K.A."/>
            <person name="Kuo A."/>
            <person name="LaButti K."/>
            <person name="Larrondo L.F."/>
            <person name="Lindquist E."/>
            <person name="Ling A."/>
            <person name="Lombard V."/>
            <person name="Lucas S."/>
            <person name="Lundell T."/>
            <person name="Martin R."/>
            <person name="McLaughlin D.J."/>
            <person name="Morgenstern I."/>
            <person name="Morin E."/>
            <person name="Murat C."/>
            <person name="Nagy L.G."/>
            <person name="Nolan M."/>
            <person name="Ohm R.A."/>
            <person name="Patyshakuliyeva A."/>
            <person name="Rokas A."/>
            <person name="Ruiz-Duenas F.J."/>
            <person name="Sabat G."/>
            <person name="Salamov A."/>
            <person name="Samejima M."/>
            <person name="Schmutz J."/>
            <person name="Slot J.C."/>
            <person name="St John F."/>
            <person name="Stenlid J."/>
            <person name="Sun H."/>
            <person name="Sun S."/>
            <person name="Syed K."/>
            <person name="Tsang A."/>
            <person name="Wiebenga A."/>
            <person name="Young D."/>
            <person name="Pisabarro A."/>
            <person name="Eastwood D.C."/>
            <person name="Martin F."/>
            <person name="Cullen D."/>
            <person name="Grigoriev I.V."/>
            <person name="Hibbett D.S."/>
        </authorList>
    </citation>
    <scope>NUCLEOTIDE SEQUENCE [LARGE SCALE GENOMIC DNA]</scope>
    <source>
        <strain evidence="20">HHB-11173 SS5</strain>
    </source>
</reference>
<dbReference type="OMA" id="YPKHISR"/>
<organism evidence="19 20">
    <name type="scientific">Punctularia strigosozonata (strain HHB-11173)</name>
    <name type="common">White-rot fungus</name>
    <dbReference type="NCBI Taxonomy" id="741275"/>
    <lineage>
        <taxon>Eukaryota</taxon>
        <taxon>Fungi</taxon>
        <taxon>Dikarya</taxon>
        <taxon>Basidiomycota</taxon>
        <taxon>Agaricomycotina</taxon>
        <taxon>Agaricomycetes</taxon>
        <taxon>Corticiales</taxon>
        <taxon>Punctulariaceae</taxon>
        <taxon>Punctularia</taxon>
    </lineage>
</organism>
<keyword evidence="20" id="KW-1185">Reference proteome</keyword>
<keyword evidence="12" id="KW-0624">Polysaccharide degradation</keyword>
<dbReference type="Gene3D" id="2.70.50.70">
    <property type="match status" value="1"/>
</dbReference>
<feature type="domain" description="Auxiliary Activity family 9 catalytic" evidence="18">
    <location>
        <begin position="26"/>
        <end position="233"/>
    </location>
</feature>
<evidence type="ECO:0000256" key="15">
    <source>
        <dbReference type="ARBA" id="ARBA00047174"/>
    </source>
</evidence>
<evidence type="ECO:0000256" key="14">
    <source>
        <dbReference type="ARBA" id="ARBA00045077"/>
    </source>
</evidence>
<dbReference type="AlphaFoldDB" id="R7S106"/>
<evidence type="ECO:0000256" key="9">
    <source>
        <dbReference type="ARBA" id="ARBA00023033"/>
    </source>
</evidence>
<dbReference type="GO" id="GO:0005576">
    <property type="term" value="C:extracellular region"/>
    <property type="evidence" value="ECO:0007669"/>
    <property type="project" value="UniProtKB-SubCell"/>
</dbReference>
<dbReference type="InterPro" id="IPR049892">
    <property type="entry name" value="AA9"/>
</dbReference>
<evidence type="ECO:0000256" key="10">
    <source>
        <dbReference type="ARBA" id="ARBA00023157"/>
    </source>
</evidence>
<dbReference type="Proteomes" id="UP000054196">
    <property type="component" value="Unassembled WGS sequence"/>
</dbReference>
<dbReference type="GO" id="GO:0004497">
    <property type="term" value="F:monooxygenase activity"/>
    <property type="evidence" value="ECO:0007669"/>
    <property type="project" value="UniProtKB-KW"/>
</dbReference>
<dbReference type="eggNOG" id="ENOG502SKJ0">
    <property type="taxonomic scope" value="Eukaryota"/>
</dbReference>
<keyword evidence="3" id="KW-0964">Secreted</keyword>
<feature type="signal peptide" evidence="17">
    <location>
        <begin position="1"/>
        <end position="25"/>
    </location>
</feature>
<dbReference type="GO" id="GO:0030245">
    <property type="term" value="P:cellulose catabolic process"/>
    <property type="evidence" value="ECO:0007669"/>
    <property type="project" value="UniProtKB-KW"/>
</dbReference>
<dbReference type="GO" id="GO:0046872">
    <property type="term" value="F:metal ion binding"/>
    <property type="evidence" value="ECO:0007669"/>
    <property type="project" value="UniProtKB-KW"/>
</dbReference>
<evidence type="ECO:0000256" key="3">
    <source>
        <dbReference type="ARBA" id="ARBA00022525"/>
    </source>
</evidence>
<gene>
    <name evidence="19" type="ORF">PUNSTDRAFT_94036</name>
</gene>
<keyword evidence="7" id="KW-0560">Oxidoreductase</keyword>
<evidence type="ECO:0000256" key="2">
    <source>
        <dbReference type="ARBA" id="ARBA00004613"/>
    </source>
</evidence>
<dbReference type="OrthoDB" id="4849160at2759"/>
<evidence type="ECO:0000256" key="11">
    <source>
        <dbReference type="ARBA" id="ARBA00023277"/>
    </source>
</evidence>
<evidence type="ECO:0000256" key="4">
    <source>
        <dbReference type="ARBA" id="ARBA00022723"/>
    </source>
</evidence>
<comment type="catalytic activity">
    <reaction evidence="14">
        <text>[(1-&gt;4)-beta-D-glucosyl]n+m + reduced acceptor + O2 = 4-dehydro-beta-D-glucosyl-[(1-&gt;4)-beta-D-glucosyl]n-1 + [(1-&gt;4)-beta-D-glucosyl]m + acceptor + H2O.</text>
        <dbReference type="EC" id="1.14.99.56"/>
    </reaction>
</comment>
<evidence type="ECO:0000259" key="18">
    <source>
        <dbReference type="Pfam" id="PF03443"/>
    </source>
</evidence>
<evidence type="ECO:0000256" key="17">
    <source>
        <dbReference type="SAM" id="SignalP"/>
    </source>
</evidence>
<feature type="compositionally biased region" description="Low complexity" evidence="16">
    <location>
        <begin position="275"/>
        <end position="302"/>
    </location>
</feature>
<accession>R7S106</accession>
<dbReference type="RefSeq" id="XP_007389308.1">
    <property type="nucleotide sequence ID" value="XM_007389246.1"/>
</dbReference>
<dbReference type="EMBL" id="JH687563">
    <property type="protein sequence ID" value="EIN03477.1"/>
    <property type="molecule type" value="Genomic_DNA"/>
</dbReference>
<keyword evidence="10" id="KW-1015">Disulfide bond</keyword>
<evidence type="ECO:0000256" key="7">
    <source>
        <dbReference type="ARBA" id="ARBA00023002"/>
    </source>
</evidence>
<keyword evidence="8" id="KW-0186">Copper</keyword>
<evidence type="ECO:0000256" key="1">
    <source>
        <dbReference type="ARBA" id="ARBA00001973"/>
    </source>
</evidence>
<dbReference type="InterPro" id="IPR005103">
    <property type="entry name" value="AA9_LPMO"/>
</dbReference>
<feature type="region of interest" description="Disordered" evidence="16">
    <location>
        <begin position="262"/>
        <end position="312"/>
    </location>
</feature>
<dbReference type="PANTHER" id="PTHR33353">
    <property type="entry name" value="PUTATIVE (AFU_ORTHOLOGUE AFUA_1G12560)-RELATED"/>
    <property type="match status" value="1"/>
</dbReference>
<sequence length="341" mass="35507">MPKLTSTLLTLSALLAALAPVPVSAHGYVRKVAIDGHFYAGNSPNNETIVASPIRRIDDPSPIKGAANAAVNCGKNAAIAPVVAPANPGSMLTFDWAGGDDGNWPHNTGPMLTYMASCGNTTCDRFDSANASWFKIDEVGKKPDNHTWFQADLMQGLTHTVQLPSALSAGDYLVRHEIIALHLATSKGGAEFYASCTQLRVGGNGTASPASLPEGEVVKLPGAYKDTDPGIFDPTVFDTGANYTFPGPDVAKGLAAGASAITAPSNSTASGREPTVASVSSSASSSASSTKSTKTASSSSSSETMAHSARAQRYYPRRVSRVMRDLVDFDTDGPIIADLKW</sequence>
<dbReference type="HOGENOM" id="CLU_031730_2_2_1"/>
<evidence type="ECO:0000256" key="6">
    <source>
        <dbReference type="ARBA" id="ARBA00023001"/>
    </source>
</evidence>
<keyword evidence="11" id="KW-0119">Carbohydrate metabolism</keyword>
<keyword evidence="5 17" id="KW-0732">Signal</keyword>
<keyword evidence="9" id="KW-0503">Monooxygenase</keyword>
<dbReference type="Pfam" id="PF03443">
    <property type="entry name" value="AA9"/>
    <property type="match status" value="1"/>
</dbReference>